<dbReference type="Pfam" id="PF02769">
    <property type="entry name" value="AIRS_C"/>
    <property type="match status" value="1"/>
</dbReference>
<evidence type="ECO:0000313" key="4">
    <source>
        <dbReference type="EMBL" id="RLE54084.1"/>
    </source>
</evidence>
<dbReference type="AlphaFoldDB" id="A0A497F361"/>
<dbReference type="InterPro" id="IPR036921">
    <property type="entry name" value="PurM-like_N_sf"/>
</dbReference>
<dbReference type="InterPro" id="IPR016188">
    <property type="entry name" value="PurM-like_N"/>
</dbReference>
<dbReference type="SUPFAM" id="SSF56042">
    <property type="entry name" value="PurM C-terminal domain-like"/>
    <property type="match status" value="1"/>
</dbReference>
<evidence type="ECO:0000259" key="3">
    <source>
        <dbReference type="Pfam" id="PF02769"/>
    </source>
</evidence>
<protein>
    <recommendedName>
        <fullName evidence="6">AIR synthase</fullName>
    </recommendedName>
</protein>
<dbReference type="Gene3D" id="3.90.650.10">
    <property type="entry name" value="PurM-like C-terminal domain"/>
    <property type="match status" value="1"/>
</dbReference>
<feature type="domain" description="PurM-like C-terminal" evidence="3">
    <location>
        <begin position="161"/>
        <end position="316"/>
    </location>
</feature>
<dbReference type="Gene3D" id="3.30.1330.10">
    <property type="entry name" value="PurM-like, N-terminal domain"/>
    <property type="match status" value="1"/>
</dbReference>
<dbReference type="Pfam" id="PF00586">
    <property type="entry name" value="AIRS"/>
    <property type="match status" value="1"/>
</dbReference>
<evidence type="ECO:0000313" key="5">
    <source>
        <dbReference type="Proteomes" id="UP000269499"/>
    </source>
</evidence>
<evidence type="ECO:0000259" key="2">
    <source>
        <dbReference type="Pfam" id="PF00586"/>
    </source>
</evidence>
<dbReference type="InterPro" id="IPR011854">
    <property type="entry name" value="HypE"/>
</dbReference>
<reference evidence="4 5" key="1">
    <citation type="submission" date="2018-06" db="EMBL/GenBank/DDBJ databases">
        <title>Extensive metabolic versatility and redundancy in microbially diverse, dynamic hydrothermal sediments.</title>
        <authorList>
            <person name="Dombrowski N."/>
            <person name="Teske A."/>
            <person name="Baker B.J."/>
        </authorList>
    </citation>
    <scope>NUCLEOTIDE SEQUENCE [LARGE SCALE GENOMIC DNA]</scope>
    <source>
        <strain evidence="4">B20_G2</strain>
    </source>
</reference>
<dbReference type="PANTHER" id="PTHR30303:SF4">
    <property type="entry name" value="HYDROGENASE EXPRESSION_FORMATION PROTEIN HYPE"/>
    <property type="match status" value="1"/>
</dbReference>
<evidence type="ECO:0008006" key="6">
    <source>
        <dbReference type="Google" id="ProtNLM"/>
    </source>
</evidence>
<organism evidence="4 5">
    <name type="scientific">Thermoproteota archaeon</name>
    <dbReference type="NCBI Taxonomy" id="2056631"/>
    <lineage>
        <taxon>Archaea</taxon>
        <taxon>Thermoproteota</taxon>
    </lineage>
</organism>
<evidence type="ECO:0000256" key="1">
    <source>
        <dbReference type="ARBA" id="ARBA00006243"/>
    </source>
</evidence>
<dbReference type="InterPro" id="IPR010918">
    <property type="entry name" value="PurM-like_C_dom"/>
</dbReference>
<dbReference type="SUPFAM" id="SSF55326">
    <property type="entry name" value="PurM N-terminal domain-like"/>
    <property type="match status" value="1"/>
</dbReference>
<dbReference type="CDD" id="cd06061">
    <property type="entry name" value="PurM-like1"/>
    <property type="match status" value="1"/>
</dbReference>
<feature type="domain" description="PurM-like N-terminal" evidence="2">
    <location>
        <begin position="43"/>
        <end position="148"/>
    </location>
</feature>
<gene>
    <name evidence="4" type="ORF">DRJ26_02320</name>
</gene>
<dbReference type="PIRSF" id="PIRSF005644">
    <property type="entry name" value="Hdrgns_mtr_HypE"/>
    <property type="match status" value="1"/>
</dbReference>
<dbReference type="Proteomes" id="UP000269499">
    <property type="component" value="Unassembled WGS sequence"/>
</dbReference>
<sequence>MKFNDKSKLKLPLGKLPPDVLISLVFGRTGVDDPRVIVKPKIGEDAAIIDFGDKVLVLHSDPITGAIENIGWLAVNVSSNDVATRGARPKWISMVILLPESADSSLLDEITRQIDDAAKKLGIMIVCGHTEVTPGLNRPILISTAIGEAPKDRYVTTSGAKVGDKIILTKGAAIEGTAIFAYEFEDLIKDKFGEDFVERAKKYIDLISVLKEAMVAVEVGGVTAMHDPTEGGVLGGLQELAKASNVGFRINEDKVIINPETEAICDLLGADPLQTISSGSLIITSEPSRANEIVSALRKSGIKASIIGEIVDRDEGMILIKKDGSVLSVSEPVQDHLWVVLSRFREKFSPSPQ</sequence>
<comment type="caution">
    <text evidence="4">The sequence shown here is derived from an EMBL/GenBank/DDBJ whole genome shotgun (WGS) entry which is preliminary data.</text>
</comment>
<dbReference type="InterPro" id="IPR036676">
    <property type="entry name" value="PurM-like_C_sf"/>
</dbReference>
<proteinExistence type="inferred from homology"/>
<accession>A0A497F361</accession>
<dbReference type="GO" id="GO:0051604">
    <property type="term" value="P:protein maturation"/>
    <property type="evidence" value="ECO:0007669"/>
    <property type="project" value="TreeGrafter"/>
</dbReference>
<comment type="similarity">
    <text evidence="1">Belongs to the HypE family.</text>
</comment>
<dbReference type="EMBL" id="QMRA01000035">
    <property type="protein sequence ID" value="RLE54084.1"/>
    <property type="molecule type" value="Genomic_DNA"/>
</dbReference>
<dbReference type="PANTHER" id="PTHR30303">
    <property type="entry name" value="HYDROGENASE ISOENZYMES FORMATION PROTEIN HYPE"/>
    <property type="match status" value="1"/>
</dbReference>
<name>A0A497F361_9CREN</name>